<name>A0AAP4D315_9ENTR</name>
<dbReference type="RefSeq" id="WP_285149544.1">
    <property type="nucleotide sequence ID" value="NZ_JASSOM010000056.1"/>
</dbReference>
<protein>
    <submittedName>
        <fullName evidence="1">Uncharacterized protein</fullName>
    </submittedName>
</protein>
<dbReference type="Proteomes" id="UP001223214">
    <property type="component" value="Unassembled WGS sequence"/>
</dbReference>
<dbReference type="EMBL" id="JASSOM010000056">
    <property type="protein sequence ID" value="MDK9364164.1"/>
    <property type="molecule type" value="Genomic_DNA"/>
</dbReference>
<gene>
    <name evidence="1" type="ORF">QQF32_13255</name>
</gene>
<comment type="caution">
    <text evidence="1">The sequence shown here is derived from an EMBL/GenBank/DDBJ whole genome shotgun (WGS) entry which is preliminary data.</text>
</comment>
<organism evidence="1 2">
    <name type="scientific">Lelliottia wanjuensis</name>
    <dbReference type="NCBI Taxonomy" id="3050585"/>
    <lineage>
        <taxon>Bacteria</taxon>
        <taxon>Pseudomonadati</taxon>
        <taxon>Pseudomonadota</taxon>
        <taxon>Gammaproteobacteria</taxon>
        <taxon>Enterobacterales</taxon>
        <taxon>Enterobacteriaceae</taxon>
        <taxon>Lelliottia</taxon>
    </lineage>
</organism>
<dbReference type="AlphaFoldDB" id="A0AAP4D315"/>
<accession>A0AAP4D315</accession>
<keyword evidence="2" id="KW-1185">Reference proteome</keyword>
<evidence type="ECO:0000313" key="1">
    <source>
        <dbReference type="EMBL" id="MDK9364164.1"/>
    </source>
</evidence>
<reference evidence="1 2" key="1">
    <citation type="submission" date="2023-06" db="EMBL/GenBank/DDBJ databases">
        <title>Identification and characterization of antibiotic-resistant Gram-negative bacteria.</title>
        <authorList>
            <person name="Cho G.-S."/>
            <person name="Lee J."/>
            <person name="Tai E."/>
            <person name="Jeong S."/>
            <person name="Kim I."/>
            <person name="Kim B.-E."/>
            <person name="Jeong M.-I."/>
            <person name="Oh K.-K."/>
            <person name="Franz C.M.A.P."/>
        </authorList>
    </citation>
    <scope>NUCLEOTIDE SEQUENCE [LARGE SCALE GENOMIC DNA]</scope>
    <source>
        <strain evidence="1 2">V106_12</strain>
    </source>
</reference>
<sequence>MGQIYNSEAISMAAGGGDGGVTVTVLESGEFNTITAEPGVYYLKPGVTIENCPDNLIAVFHALVTVRIKGESVNLILHAHFNQTSGYIHCGEWELMPDGSAYLWSSLGPGDSSNPSADKDFLITATIQSGRGATGPAPEDYYAALLAGKVYGLLTPEEDAALENMTTQALSEFRSAFES</sequence>
<evidence type="ECO:0000313" key="2">
    <source>
        <dbReference type="Proteomes" id="UP001223214"/>
    </source>
</evidence>
<proteinExistence type="predicted"/>